<feature type="non-terminal residue" evidence="1">
    <location>
        <position position="60"/>
    </location>
</feature>
<protein>
    <submittedName>
        <fullName evidence="1">Uncharacterized protein</fullName>
    </submittedName>
</protein>
<feature type="non-terminal residue" evidence="1">
    <location>
        <position position="1"/>
    </location>
</feature>
<dbReference type="AlphaFoldDB" id="A0A382R3J4"/>
<dbReference type="EMBL" id="UINC01118873">
    <property type="protein sequence ID" value="SVC92293.1"/>
    <property type="molecule type" value="Genomic_DNA"/>
</dbReference>
<gene>
    <name evidence="1" type="ORF">METZ01_LOCUS345147</name>
</gene>
<organism evidence="1">
    <name type="scientific">marine metagenome</name>
    <dbReference type="NCBI Taxonomy" id="408172"/>
    <lineage>
        <taxon>unclassified sequences</taxon>
        <taxon>metagenomes</taxon>
        <taxon>ecological metagenomes</taxon>
    </lineage>
</organism>
<reference evidence="1" key="1">
    <citation type="submission" date="2018-05" db="EMBL/GenBank/DDBJ databases">
        <authorList>
            <person name="Lanie J.A."/>
            <person name="Ng W.-L."/>
            <person name="Kazmierczak K.M."/>
            <person name="Andrzejewski T.M."/>
            <person name="Davidsen T.M."/>
            <person name="Wayne K.J."/>
            <person name="Tettelin H."/>
            <person name="Glass J.I."/>
            <person name="Rusch D."/>
            <person name="Podicherti R."/>
            <person name="Tsui H.-C.T."/>
            <person name="Winkler M.E."/>
        </authorList>
    </citation>
    <scope>NUCLEOTIDE SEQUENCE</scope>
</reference>
<evidence type="ECO:0000313" key="1">
    <source>
        <dbReference type="EMBL" id="SVC92293.1"/>
    </source>
</evidence>
<name>A0A382R3J4_9ZZZZ</name>
<sequence>VFVLIGCEGLGLYVISTAGTASGTYVAKKYFLDKDIGQIFQLKDGRWITNKGIILKNDDP</sequence>
<proteinExistence type="predicted"/>
<accession>A0A382R3J4</accession>